<dbReference type="CDD" id="cd02440">
    <property type="entry name" value="AdoMet_MTases"/>
    <property type="match status" value="1"/>
</dbReference>
<evidence type="ECO:0000256" key="2">
    <source>
        <dbReference type="ARBA" id="ARBA00011245"/>
    </source>
</evidence>
<dbReference type="PROSITE" id="PS51559">
    <property type="entry name" value="SAM_RMT2"/>
    <property type="match status" value="1"/>
</dbReference>
<dbReference type="Gene3D" id="3.40.50.150">
    <property type="entry name" value="Vaccinia Virus protein VP39"/>
    <property type="match status" value="1"/>
</dbReference>
<dbReference type="EMBL" id="CP033149">
    <property type="protein sequence ID" value="AYO41729.1"/>
    <property type="molecule type" value="Genomic_DNA"/>
</dbReference>
<evidence type="ECO:0000313" key="13">
    <source>
        <dbReference type="Proteomes" id="UP000269793"/>
    </source>
</evidence>
<evidence type="ECO:0000256" key="9">
    <source>
        <dbReference type="PROSITE-ProRule" id="PRU00023"/>
    </source>
</evidence>
<dbReference type="SUPFAM" id="SSF48403">
    <property type="entry name" value="Ankyrin repeat"/>
    <property type="match status" value="1"/>
</dbReference>
<keyword evidence="13" id="KW-1185">Reference proteome</keyword>
<protein>
    <recommendedName>
        <fullName evidence="8">Arginine N-methyltransferase 2</fullName>
        <ecNumber evidence="8">2.1.1.-</ecNumber>
    </recommendedName>
</protein>
<evidence type="ECO:0000256" key="5">
    <source>
        <dbReference type="ARBA" id="ARBA00022679"/>
    </source>
</evidence>
<keyword evidence="3 8" id="KW-0963">Cytoplasm</keyword>
<evidence type="ECO:0000313" key="12">
    <source>
        <dbReference type="EMBL" id="AYO41729.1"/>
    </source>
</evidence>
<dbReference type="InterPro" id="IPR051038">
    <property type="entry name" value="RMT2/GAMT_Mtase"/>
</dbReference>
<dbReference type="GO" id="GO:0019702">
    <property type="term" value="F:protein arginine N5-methyltransferase activity"/>
    <property type="evidence" value="ECO:0007669"/>
    <property type="project" value="TreeGrafter"/>
</dbReference>
<proteinExistence type="inferred from homology"/>
<dbReference type="GO" id="GO:0005634">
    <property type="term" value="C:nucleus"/>
    <property type="evidence" value="ECO:0007669"/>
    <property type="project" value="UniProtKB-SubCell"/>
</dbReference>
<dbReference type="PANTHER" id="PTHR32379">
    <property type="entry name" value="GUANIDINOACETATE N-METHYLTRANSFERASE"/>
    <property type="match status" value="1"/>
</dbReference>
<dbReference type="AlphaFoldDB" id="A0A3G2S2T0"/>
<reference evidence="12 13" key="1">
    <citation type="submission" date="2018-10" db="EMBL/GenBank/DDBJ databases">
        <title>Complete genome sequence of Malassezia restricta CBS 7877.</title>
        <authorList>
            <person name="Morand S.C."/>
            <person name="Bertignac M."/>
            <person name="Iltis A."/>
            <person name="Kolder I."/>
            <person name="Pirovano W."/>
            <person name="Jourdain R."/>
            <person name="Clavaud C."/>
        </authorList>
    </citation>
    <scope>NUCLEOTIDE SEQUENCE [LARGE SCALE GENOMIC DNA]</scope>
    <source>
        <strain evidence="12 13">CBS 7877</strain>
    </source>
</reference>
<dbReference type="EC" id="2.1.1.-" evidence="8"/>
<dbReference type="GO" id="GO:0005737">
    <property type="term" value="C:cytoplasm"/>
    <property type="evidence" value="ECO:0007669"/>
    <property type="project" value="UniProtKB-SubCell"/>
</dbReference>
<dbReference type="PIRSF" id="PIRSF038148">
    <property type="entry name" value="Arginine_N-mtfrase-2"/>
    <property type="match status" value="1"/>
</dbReference>
<dbReference type="InterPro" id="IPR029063">
    <property type="entry name" value="SAM-dependent_MTases_sf"/>
</dbReference>
<evidence type="ECO:0000256" key="10">
    <source>
        <dbReference type="SAM" id="MobiDB-lite"/>
    </source>
</evidence>
<accession>A0A3G2S2T0</accession>
<dbReference type="InterPro" id="IPR036770">
    <property type="entry name" value="Ankyrin_rpt-contain_sf"/>
</dbReference>
<dbReference type="Gene3D" id="1.25.40.20">
    <property type="entry name" value="Ankyrin repeat-containing domain"/>
    <property type="match status" value="1"/>
</dbReference>
<keyword evidence="6" id="KW-0949">S-adenosyl-L-methionine</keyword>
<feature type="domain" description="RMT2" evidence="11">
    <location>
        <begin position="165"/>
        <end position="400"/>
    </location>
</feature>
<organism evidence="12 13">
    <name type="scientific">Malassezia restricta (strain ATCC 96810 / NBRC 103918 / CBS 7877)</name>
    <name type="common">Seborrheic dermatitis infection agent</name>
    <dbReference type="NCBI Taxonomy" id="425264"/>
    <lineage>
        <taxon>Eukaryota</taxon>
        <taxon>Fungi</taxon>
        <taxon>Dikarya</taxon>
        <taxon>Basidiomycota</taxon>
        <taxon>Ustilaginomycotina</taxon>
        <taxon>Malasseziomycetes</taxon>
        <taxon>Malasseziales</taxon>
        <taxon>Malasseziaceae</taxon>
        <taxon>Malassezia</taxon>
    </lineage>
</organism>
<feature type="region of interest" description="Disordered" evidence="10">
    <location>
        <begin position="134"/>
        <end position="160"/>
    </location>
</feature>
<dbReference type="STRING" id="425264.A0A3G2S2T0"/>
<evidence type="ECO:0000256" key="1">
    <source>
        <dbReference type="ARBA" id="ARBA00002207"/>
    </source>
</evidence>
<dbReference type="OrthoDB" id="19014at2759"/>
<keyword evidence="9" id="KW-0040">ANK repeat</keyword>
<sequence>MSQPESLLPKERIERNLALHRAAGAGDMITCETLFSITQPDAEWNGSADAWYADEAMLGWDALHYAADGGHPDIIKLLLKNGALWNAVDELGFTAADIAWSRNYTKCYDILFQEGVRQSFLVPVIARHAKLDEKSMDTHAEHQASREDENGSTHVTLKSGSQEEVTYSNAEFLKSKLTFMKDENGQWRCLDKDNNMVMAEWENEIMHASAKVLCEDQPRGFSILNVGFGLGIIDEMIQTYKPGRHVIIEPHPDAIAFMREQGWDQRAGVEIFEGTWEDFLQPENDEDGSIAMKLGVFDAIYFDTYSQDYQDLRRFFECLPNVLSGPDSRFSFFHGLAATNGFFYNIFTRVAELDLREIGLETKWHALPMSVKEDTWKGIKRKYWTLDEYYLPVSHMRLIE</sequence>
<evidence type="ECO:0000259" key="11">
    <source>
        <dbReference type="PROSITE" id="PS51559"/>
    </source>
</evidence>
<gene>
    <name evidence="12" type="primary">RMT2</name>
    <name evidence="12" type="ORF">DNF11_0779</name>
</gene>
<dbReference type="Proteomes" id="UP000269793">
    <property type="component" value="Chromosome II"/>
</dbReference>
<comment type="subunit">
    <text evidence="2 8">Monomer.</text>
</comment>
<dbReference type="PROSITE" id="PS50297">
    <property type="entry name" value="ANK_REP_REGION"/>
    <property type="match status" value="1"/>
</dbReference>
<dbReference type="InterPro" id="IPR026480">
    <property type="entry name" value="RMT2_dom"/>
</dbReference>
<comment type="similarity">
    <text evidence="8">Belongs to the class I-like SAM-binding methyltransferase superfamily. RMT2 methyltransferase family.</text>
</comment>
<dbReference type="PANTHER" id="PTHR32379:SF1">
    <property type="entry name" value="GUANIDINOACETATE N-METHYLTRANSFERASE"/>
    <property type="match status" value="1"/>
</dbReference>
<keyword evidence="4 8" id="KW-0489">Methyltransferase</keyword>
<dbReference type="SUPFAM" id="SSF53335">
    <property type="entry name" value="S-adenosyl-L-methionine-dependent methyltransferases"/>
    <property type="match status" value="1"/>
</dbReference>
<comment type="function">
    <text evidence="1 8">S-adenosyl-L-methionine-dependent protein-arginine N-methyltransferase that methylates the delta-nitrogen atom of arginine residues to form N5-methylarginine (type IV) in target proteins. Monomethylates ribosomal protein L12.</text>
</comment>
<evidence type="ECO:0000256" key="3">
    <source>
        <dbReference type="ARBA" id="ARBA00022490"/>
    </source>
</evidence>
<dbReference type="GO" id="GO:0032259">
    <property type="term" value="P:methylation"/>
    <property type="evidence" value="ECO:0007669"/>
    <property type="project" value="UniProtKB-KW"/>
</dbReference>
<keyword evidence="5 8" id="KW-0808">Transferase</keyword>
<keyword evidence="7 8" id="KW-0539">Nucleus</keyword>
<name>A0A3G2S2T0_MALR7</name>
<evidence type="ECO:0000256" key="4">
    <source>
        <dbReference type="ARBA" id="ARBA00022603"/>
    </source>
</evidence>
<evidence type="ECO:0000256" key="7">
    <source>
        <dbReference type="ARBA" id="ARBA00023242"/>
    </source>
</evidence>
<comment type="subcellular location">
    <subcellularLocation>
        <location evidence="8">Cytoplasm</location>
    </subcellularLocation>
    <subcellularLocation>
        <location evidence="8">Nucleus</location>
    </subcellularLocation>
</comment>
<evidence type="ECO:0000256" key="6">
    <source>
        <dbReference type="ARBA" id="ARBA00022691"/>
    </source>
</evidence>
<dbReference type="SMART" id="SM00248">
    <property type="entry name" value="ANK"/>
    <property type="match status" value="3"/>
</dbReference>
<dbReference type="VEuPathDB" id="FungiDB:DNF11_0779"/>
<feature type="compositionally biased region" description="Basic and acidic residues" evidence="10">
    <location>
        <begin position="134"/>
        <end position="151"/>
    </location>
</feature>
<dbReference type="InterPro" id="IPR002110">
    <property type="entry name" value="Ankyrin_rpt"/>
</dbReference>
<feature type="repeat" description="ANK" evidence="9">
    <location>
        <begin position="58"/>
        <end position="90"/>
    </location>
</feature>
<dbReference type="Pfam" id="PF12796">
    <property type="entry name" value="Ank_2"/>
    <property type="match status" value="1"/>
</dbReference>
<dbReference type="InterPro" id="IPR017408">
    <property type="entry name" value="Arginine_N-MeTrfase_2"/>
</dbReference>
<dbReference type="PROSITE" id="PS50088">
    <property type="entry name" value="ANK_REPEAT"/>
    <property type="match status" value="1"/>
</dbReference>
<evidence type="ECO:0000256" key="8">
    <source>
        <dbReference type="PIRNR" id="PIRNR038148"/>
    </source>
</evidence>